<feature type="compositionally biased region" description="Basic and acidic residues" evidence="12">
    <location>
        <begin position="2292"/>
        <end position="2313"/>
    </location>
</feature>
<feature type="region of interest" description="Disordered" evidence="12">
    <location>
        <begin position="1736"/>
        <end position="1773"/>
    </location>
</feature>
<evidence type="ECO:0000313" key="14">
    <source>
        <dbReference type="Ensembl" id="ENSPKIP00000039523.1"/>
    </source>
</evidence>
<feature type="region of interest" description="Disordered" evidence="12">
    <location>
        <begin position="1427"/>
        <end position="1467"/>
    </location>
</feature>
<dbReference type="PANTHER" id="PTHR13059">
    <property type="entry name" value="HMG-BOX TRANSCRIPTION FACTOR BBX"/>
    <property type="match status" value="1"/>
</dbReference>
<feature type="compositionally biased region" description="Low complexity" evidence="12">
    <location>
        <begin position="1226"/>
        <end position="1236"/>
    </location>
</feature>
<dbReference type="Ensembl" id="ENSPKIT00000020532.1">
    <property type="protein sequence ID" value="ENSPKIP00000039523.1"/>
    <property type="gene ID" value="ENSPKIG00000016854.1"/>
</dbReference>
<feature type="region of interest" description="Disordered" evidence="12">
    <location>
        <begin position="522"/>
        <end position="567"/>
    </location>
</feature>
<feature type="compositionally biased region" description="Pro residues" evidence="12">
    <location>
        <begin position="2378"/>
        <end position="2394"/>
    </location>
</feature>
<feature type="region of interest" description="Disordered" evidence="12">
    <location>
        <begin position="1630"/>
        <end position="1689"/>
    </location>
</feature>
<feature type="compositionally biased region" description="Low complexity" evidence="12">
    <location>
        <begin position="688"/>
        <end position="701"/>
    </location>
</feature>
<feature type="compositionally biased region" description="Low complexity" evidence="12">
    <location>
        <begin position="102"/>
        <end position="125"/>
    </location>
</feature>
<dbReference type="GO" id="GO:0000981">
    <property type="term" value="F:DNA-binding transcription factor activity, RNA polymerase II-specific"/>
    <property type="evidence" value="ECO:0007669"/>
    <property type="project" value="TreeGrafter"/>
</dbReference>
<feature type="compositionally biased region" description="Acidic residues" evidence="12">
    <location>
        <begin position="1557"/>
        <end position="1567"/>
    </location>
</feature>
<feature type="region of interest" description="Disordered" evidence="12">
    <location>
        <begin position="844"/>
        <end position="1022"/>
    </location>
</feature>
<reference evidence="14" key="1">
    <citation type="submission" date="2025-08" db="UniProtKB">
        <authorList>
            <consortium name="Ensembl"/>
        </authorList>
    </citation>
    <scope>IDENTIFICATION</scope>
</reference>
<dbReference type="STRING" id="1676925.ENSPKIP00000039523"/>
<feature type="compositionally biased region" description="Basic and acidic residues" evidence="12">
    <location>
        <begin position="1342"/>
        <end position="1357"/>
    </location>
</feature>
<evidence type="ECO:0000256" key="5">
    <source>
        <dbReference type="ARBA" id="ARBA00023163"/>
    </source>
</evidence>
<sequence length="2663" mass="277654">MKSAKKPGGRSPPSTRAKGGKRRGPAETASEGERREKARDSLDGAPQESRRQTPPRSQDETVGCGGSSDGEGPRDPGRLEDCEKPGDDSDRGISRVGGAHRSGSSSSSSNNNNNGGSSSSSSGSSPNPPSSRKTATFKARVPKKKYTYEHCTGAASSATHGNGYGISGGQPAAPSAMPGEDSMDTDGHSHNSGLGDECASGATAVRPPAERERGMEGDGEGDGPPNSVRSSSTDTASEHSADLEVLETHSNPHPTLSPTRPYCSPSGPAVRPSPTRSPTHRDPDRDRGLPAGLEDALAKGLKNQRILARCRRGDGEGKGVPEGGAQGQEVGPRSSVYRAGVVRRVSGEQHSIAVQLNGENYLRHYPFPGGTAQGGPVDLILDASPPGSAPVAVGTRVVVPFGGEGQETARQLYREGVVSQVDGHPAVPCRVTLCEDAATLADADAGEEERRMATAQLVWVPWQHLRLLVNPWELPQPEAGRDREREEREHWVDMEMELEREVSQLSSGMALGRAAGPPLGCGFPSGGGPGRHLSRLAAPPSSGGTPTGPTVDRERDRQIQKQPQSLEEDIEVSEFSMARLQEDRVAGEVGGKTVTQHPRHILSKPPGYPSSHHALGRGIGTPMGTPHLSLTAMAGPQPPPSSAILGPEAGVGSPHLPPLPSSSGARGPVVPLDKAASSGTPGGGGSGSTSSSASSSRSRTPLTAAQQKYKKGDVVCTPNGIRKKFNGKQWRRLCSREGCMKESQRRGYCSRHLSMRTKEMEGGAERERGGGSSSGTVTPSDLRLGGGRASSEFDWDETSRDSSEASSRGDSRPRLVLPSLLPQDFSRFDFDECEAATMLVSLSSSRSGTPSFSPVSNQSPFSPAPSPSPSPHFVFRPANFSPITARRHRHQSGTAGGGGTPKLGTPGSERDRHPPSIPPSFQTSLTFTVPMSPGKRKTDAPLPPPPPSQDYGKIEHEQGDPGLGLTTAAFRVLSPQTQSHATSFSRPRGVTTPSSRPPSSANASPPPMLVSPTPPSPLPQDAGLRRVVPVSQQPLRDSPVIVRNPDVPLAKFTERPLGRGGGVASRSKEHSQTPQPTSGLQVPVPINAAAATNGTVLLRNPTPALVLVSSAPSLPPMPSGHPAQASPALACISVAGPTSGSALTNSGSGSRDRGGHTGPFGGPVQQPVPCHPSPTALLPLILPAESLHPAPCKDIIMGRPGTVWTNVEPRSVPVFPWHSLVPFVAPSQSDSSSQPAEGQQPVNHPQTANQNKELQCSTVLVSDGNVATSTQERGPPPRPTPPAEEPPPEREKERERETERERGDSETESDVDDPFFPGVVPETPLSVSPVKRRTQSLSALPKDSDKNSPGKREKDHIRRPMNAFMIFSKRHRALVHQRHPNQDNRTVSKILGEWWYALGPKEKQKYHDLAFQVKEAHFKAHPDWKWCNKDRKKSSSEGRGVPGGKDVRERSMSETTEPPSVSLGVDLKGVGPGLVGVAERNLGEGPVGQLPRPRAFSQSAVHSLERSERGNTQALAELAQMCGDGSGQFSGRTPVHTRSHREVSEDMTSDEERMVICEEEGDDDVIEDSYPGSSIDLKCKERVTDSDSENGSGDEADRKQRVFAPVICSSSSSPSASSLGRSASLSSYPIKRYMDTGGSGSERKRKRGMESGGGGGMGDGGGGPKEGIGVADGGVAPSQAPSSSNQSVIASSGAIAPPLSPAAPLGLSPLAGGLGAVRMANTVVTNVVRPVVSTPVPIASKPREGGAASSPLPPDRKPTPTQTQLLIGAGAGGGGGAAGGGGYYSASSPNPVVTGTSGGGPGGLVTNLVLGSTFPAQLIAPSQPPPQPLPAPAHGHNNGPLPLSLLQPQFLPAPPLAPTCGSKAITQVQYILPTLPASTNPKSPSPQQPNQQSSVFTLPSAPPANVSLANGKQSGAGQVAGYAPSPAVGVVSPGTGVQTQGKMLVPMATVRAAPAPSQPFPLVTPTVPVPVQNGSQHGSKIIQIAPMPVVQSQLPSGGAVHPGSPFPVSMGTATMMTPGSAPSQTVLLPPPATRITYVQSTPGGPASLPLVSTTTGSSLHQGPPPPGSAYVPPSLATLGFTAIAPPGQTLVQPLIAGQTPLLASAQSPNCPPISSLPAPASGGGGQIVTAIYPPPSVTLATGVVSVAAVPPSVVYTVSSPSTLSPHILPKHTQPHADRTGAHAGAERQGHPQPDRHTDVQVYSQLDRPPRAQAHSPLERQPHSQSSSKLSGSTVQTSSGSGASLRASSPSVPLHTAGSAPGTPKLPSVQTRTPQKVKAAVASIPVGSYEGGGRGKERDREREKEREREREKESVSGGSSRFPFEMERLGDVGSPAPHPPEEGPSDGPPEGHGVGDSAPSRGKEGGPKEAGWRDSLPSSPLPPPPGPDPPLPPPQSDKDAPPPKKVKARPPPLKKTFDSVDKVLSEVAFEERFAELPEFRPEEVLPSPTLQSLATSPRAILGSYRRKRKNSTDLDSSTEDPVSPKRKSRRRSSCSSEPNTPKSAAKCEGDIFTFERPGTDGEDILGELEFDKVPYSSLRRTLDQRRALVMQLFQEHGFFPTAQATAAFQARYVEIFPTKVCLQLKIREVRQKIMQTAVPSEPGCSGLGAAGGISDLVSLPGPSGGPSAEGGVGVELSEKEAALERAHSPGEHRGGASESQESSR</sequence>
<evidence type="ECO:0000256" key="7">
    <source>
        <dbReference type="ARBA" id="ARBA00053962"/>
    </source>
</evidence>
<dbReference type="InterPro" id="IPR036910">
    <property type="entry name" value="HMG_box_dom_sf"/>
</dbReference>
<comment type="subunit">
    <text evidence="8">Found in a complex with ATXN1 and ATXN1L.</text>
</comment>
<keyword evidence="6 11" id="KW-0539">Nucleus</keyword>
<feature type="region of interest" description="Disordered" evidence="12">
    <location>
        <begin position="2162"/>
        <end position="2196"/>
    </location>
</feature>
<feature type="compositionally biased region" description="Polar residues" evidence="12">
    <location>
        <begin position="1240"/>
        <end position="1249"/>
    </location>
</feature>
<dbReference type="Gene3D" id="1.10.30.10">
    <property type="entry name" value="High mobility group box domain"/>
    <property type="match status" value="1"/>
</dbReference>
<feature type="compositionally biased region" description="Basic and acidic residues" evidence="12">
    <location>
        <begin position="2433"/>
        <end position="2442"/>
    </location>
</feature>
<keyword evidence="4 11" id="KW-0238">DNA-binding</keyword>
<feature type="region of interest" description="Disordered" evidence="12">
    <location>
        <begin position="2617"/>
        <end position="2663"/>
    </location>
</feature>
<keyword evidence="2" id="KW-0597">Phosphoprotein</keyword>
<dbReference type="GO" id="GO:0060319">
    <property type="term" value="P:primitive erythrocyte differentiation"/>
    <property type="evidence" value="ECO:0007669"/>
    <property type="project" value="Ensembl"/>
</dbReference>
<protein>
    <recommendedName>
        <fullName evidence="10">Protein capicua homolog</fullName>
    </recommendedName>
</protein>
<feature type="compositionally biased region" description="Basic and acidic residues" evidence="12">
    <location>
        <begin position="756"/>
        <end position="769"/>
    </location>
</feature>
<feature type="compositionally biased region" description="Basic and acidic residues" evidence="12">
    <location>
        <begin position="797"/>
        <end position="813"/>
    </location>
</feature>
<feature type="region of interest" description="Disordered" evidence="12">
    <location>
        <begin position="745"/>
        <end position="815"/>
    </location>
</feature>
<feature type="compositionally biased region" description="Pro residues" evidence="12">
    <location>
        <begin position="1004"/>
        <end position="1018"/>
    </location>
</feature>
<evidence type="ECO:0000256" key="11">
    <source>
        <dbReference type="PROSITE-ProRule" id="PRU00267"/>
    </source>
</evidence>
<feature type="compositionally biased region" description="Polar residues" evidence="12">
    <location>
        <begin position="919"/>
        <end position="929"/>
    </location>
</feature>
<evidence type="ECO:0000256" key="3">
    <source>
        <dbReference type="ARBA" id="ARBA00023015"/>
    </source>
</evidence>
<evidence type="ECO:0000256" key="6">
    <source>
        <dbReference type="ARBA" id="ARBA00023242"/>
    </source>
</evidence>
<feature type="region of interest" description="Disordered" evidence="12">
    <location>
        <begin position="1876"/>
        <end position="1919"/>
    </location>
</feature>
<dbReference type="InterPro" id="IPR009071">
    <property type="entry name" value="HMG_box_dom"/>
</dbReference>
<evidence type="ECO:0000256" key="12">
    <source>
        <dbReference type="SAM" id="MobiDB-lite"/>
    </source>
</evidence>
<feature type="compositionally biased region" description="Polar residues" evidence="12">
    <location>
        <begin position="1907"/>
        <end position="1916"/>
    </location>
</feature>
<dbReference type="InterPro" id="IPR058607">
    <property type="entry name" value="HMG-box_Cic-like"/>
</dbReference>
<feature type="region of interest" description="Disordered" evidence="12">
    <location>
        <begin position="1051"/>
        <end position="1081"/>
    </location>
</feature>
<keyword evidence="1" id="KW-0678">Repressor</keyword>
<evidence type="ECO:0000256" key="2">
    <source>
        <dbReference type="ARBA" id="ARBA00022553"/>
    </source>
</evidence>
<feature type="compositionally biased region" description="Basic and acidic residues" evidence="12">
    <location>
        <begin position="2635"/>
        <end position="2663"/>
    </location>
</feature>
<feature type="compositionally biased region" description="Pro residues" evidence="12">
    <location>
        <begin position="1274"/>
        <end position="1285"/>
    </location>
</feature>
<dbReference type="FunFam" id="1.10.30.10:FF:000010">
    <property type="entry name" value="Capicua transcriptional repressor b"/>
    <property type="match status" value="1"/>
</dbReference>
<feature type="region of interest" description="Disordered" evidence="12">
    <location>
        <begin position="1226"/>
        <end position="1249"/>
    </location>
</feature>
<feature type="compositionally biased region" description="Basic and acidic residues" evidence="12">
    <location>
        <begin position="2360"/>
        <end position="2371"/>
    </location>
</feature>
<reference evidence="14" key="2">
    <citation type="submission" date="2025-09" db="UniProtKB">
        <authorList>
            <consortium name="Ensembl"/>
        </authorList>
    </citation>
    <scope>IDENTIFICATION</scope>
</reference>
<dbReference type="SMART" id="SM00398">
    <property type="entry name" value="HMG"/>
    <property type="match status" value="1"/>
</dbReference>
<dbReference type="CDD" id="cd21990">
    <property type="entry name" value="HMG-box_CIC-like"/>
    <property type="match status" value="1"/>
</dbReference>
<dbReference type="Pfam" id="PF16090">
    <property type="entry name" value="DUF4819"/>
    <property type="match status" value="1"/>
</dbReference>
<feature type="compositionally biased region" description="Basic and acidic residues" evidence="12">
    <location>
        <begin position="2174"/>
        <end position="2196"/>
    </location>
</feature>
<feature type="compositionally biased region" description="Basic and acidic residues" evidence="12">
    <location>
        <begin position="1287"/>
        <end position="1305"/>
    </location>
</feature>
<feature type="region of interest" description="Disordered" evidence="12">
    <location>
        <begin position="2433"/>
        <end position="2508"/>
    </location>
</feature>
<feature type="region of interest" description="Disordered" evidence="12">
    <location>
        <begin position="1266"/>
        <end position="1357"/>
    </location>
</feature>
<evidence type="ECO:0000256" key="8">
    <source>
        <dbReference type="ARBA" id="ARBA00064662"/>
    </source>
</evidence>
<feature type="compositionally biased region" description="Basic and acidic residues" evidence="12">
    <location>
        <begin position="31"/>
        <end position="42"/>
    </location>
</feature>
<feature type="compositionally biased region" description="Low complexity" evidence="12">
    <location>
        <begin position="985"/>
        <end position="1003"/>
    </location>
</feature>
<dbReference type="GO" id="GO:0000977">
    <property type="term" value="F:RNA polymerase II transcription regulatory region sequence-specific DNA binding"/>
    <property type="evidence" value="ECO:0007669"/>
    <property type="project" value="TreeGrafter"/>
</dbReference>
<organism evidence="14 15">
    <name type="scientific">Paramormyrops kingsleyae</name>
    <dbReference type="NCBI Taxonomy" id="1676925"/>
    <lineage>
        <taxon>Eukaryota</taxon>
        <taxon>Metazoa</taxon>
        <taxon>Chordata</taxon>
        <taxon>Craniata</taxon>
        <taxon>Vertebrata</taxon>
        <taxon>Euteleostomi</taxon>
        <taxon>Actinopterygii</taxon>
        <taxon>Neopterygii</taxon>
        <taxon>Teleostei</taxon>
        <taxon>Osteoglossocephala</taxon>
        <taxon>Osteoglossomorpha</taxon>
        <taxon>Osteoglossiformes</taxon>
        <taxon>Mormyridae</taxon>
        <taxon>Paramormyrops</taxon>
    </lineage>
</organism>
<keyword evidence="15" id="KW-1185">Reference proteome</keyword>
<proteinExistence type="predicted"/>
<keyword evidence="5" id="KW-0804">Transcription</keyword>
<evidence type="ECO:0000256" key="10">
    <source>
        <dbReference type="ARBA" id="ARBA00074291"/>
    </source>
</evidence>
<feature type="compositionally biased region" description="Polar residues" evidence="12">
    <location>
        <begin position="248"/>
        <end position="258"/>
    </location>
</feature>
<feature type="region of interest" description="Disordered" evidence="12">
    <location>
        <begin position="312"/>
        <end position="333"/>
    </location>
</feature>
<feature type="DNA-binding region" description="HMG box" evidence="11">
    <location>
        <begin position="1357"/>
        <end position="1425"/>
    </location>
</feature>
<feature type="compositionally biased region" description="Low complexity" evidence="12">
    <location>
        <begin position="1675"/>
        <end position="1689"/>
    </location>
</feature>
<feature type="region of interest" description="Disordered" evidence="12">
    <location>
        <begin position="1"/>
        <end position="291"/>
    </location>
</feature>
<feature type="compositionally biased region" description="Low complexity" evidence="12">
    <location>
        <begin position="539"/>
        <end position="550"/>
    </location>
</feature>
<feature type="region of interest" description="Disordered" evidence="12">
    <location>
        <begin position="1480"/>
        <end position="1499"/>
    </location>
</feature>
<dbReference type="GeneTree" id="ENSGT00940000159960"/>
<feature type="compositionally biased region" description="Basic and acidic residues" evidence="12">
    <location>
        <begin position="1540"/>
        <end position="1556"/>
    </location>
</feature>
<dbReference type="PROSITE" id="PS50118">
    <property type="entry name" value="HMG_BOX_2"/>
    <property type="match status" value="1"/>
</dbReference>
<evidence type="ECO:0000256" key="4">
    <source>
        <dbReference type="ARBA" id="ARBA00023125"/>
    </source>
</evidence>
<comment type="subunit">
    <text evidence="9">Interacts with ATXN1.</text>
</comment>
<dbReference type="Proteomes" id="UP000261540">
    <property type="component" value="Unplaced"/>
</dbReference>
<feature type="compositionally biased region" description="Low complexity" evidence="12">
    <location>
        <begin position="844"/>
        <end position="861"/>
    </location>
</feature>
<accession>A0A3B3TAR6</accession>
<evidence type="ECO:0000256" key="1">
    <source>
        <dbReference type="ARBA" id="ARBA00022491"/>
    </source>
</evidence>
<dbReference type="SUPFAM" id="SSF47095">
    <property type="entry name" value="HMG-box"/>
    <property type="match status" value="1"/>
</dbReference>
<dbReference type="GO" id="GO:0005634">
    <property type="term" value="C:nucleus"/>
    <property type="evidence" value="ECO:0007669"/>
    <property type="project" value="UniProtKB-UniRule"/>
</dbReference>
<feature type="domain" description="HMG box" evidence="13">
    <location>
        <begin position="1357"/>
        <end position="1425"/>
    </location>
</feature>
<feature type="region of interest" description="Disordered" evidence="12">
    <location>
        <begin position="2210"/>
        <end position="2419"/>
    </location>
</feature>
<feature type="region of interest" description="Disordered" evidence="12">
    <location>
        <begin position="1139"/>
        <end position="1171"/>
    </location>
</feature>
<comment type="function">
    <text evidence="7">Transcriptional repressor which plays a role in development of the central nervous system (CNS). In concert with ATXN1 and ATXN1L, involved in brain development.</text>
</comment>
<feature type="compositionally biased region" description="Low complexity" evidence="12">
    <location>
        <begin position="2230"/>
        <end position="2250"/>
    </location>
</feature>
<feature type="compositionally biased region" description="Basic and acidic residues" evidence="12">
    <location>
        <begin position="279"/>
        <end position="288"/>
    </location>
</feature>
<dbReference type="Pfam" id="PF00505">
    <property type="entry name" value="HMG_box"/>
    <property type="match status" value="1"/>
</dbReference>
<dbReference type="InterPro" id="IPR052412">
    <property type="entry name" value="CC-Dev_Transcription_Reg"/>
</dbReference>
<name>A0A3B3TAR6_9TELE</name>
<keyword evidence="3" id="KW-0805">Transcription regulation</keyword>
<dbReference type="PANTHER" id="PTHR13059:SF15">
    <property type="entry name" value="PROTEIN CAPICUA HOMOLOG ISOFORM X1"/>
    <property type="match status" value="1"/>
</dbReference>
<evidence type="ECO:0000256" key="9">
    <source>
        <dbReference type="ARBA" id="ARBA00065636"/>
    </source>
</evidence>
<feature type="region of interest" description="Disordered" evidence="12">
    <location>
        <begin position="1818"/>
        <end position="1840"/>
    </location>
</feature>
<evidence type="ECO:0000313" key="15">
    <source>
        <dbReference type="Proteomes" id="UP000261540"/>
    </source>
</evidence>
<feature type="compositionally biased region" description="Gly residues" evidence="12">
    <location>
        <begin position="1650"/>
        <end position="1672"/>
    </location>
</feature>
<feature type="compositionally biased region" description="Basic and acidic residues" evidence="12">
    <location>
        <begin position="1427"/>
        <end position="1436"/>
    </location>
</feature>
<dbReference type="InterPro" id="IPR058606">
    <property type="entry name" value="HTH_Cic_C"/>
</dbReference>
<feature type="compositionally biased region" description="Polar residues" evidence="12">
    <location>
        <begin position="1139"/>
        <end position="1149"/>
    </location>
</feature>
<feature type="compositionally biased region" description="Gly residues" evidence="12">
    <location>
        <begin position="2621"/>
        <end position="2632"/>
    </location>
</feature>
<feature type="compositionally biased region" description="Pro residues" evidence="12">
    <location>
        <begin position="1822"/>
        <end position="1831"/>
    </location>
</feature>
<dbReference type="Pfam" id="PF25981">
    <property type="entry name" value="HTH_Cic_C"/>
    <property type="match status" value="1"/>
</dbReference>
<feature type="region of interest" description="Disordered" evidence="12">
    <location>
        <begin position="591"/>
        <end position="710"/>
    </location>
</feature>
<feature type="compositionally biased region" description="Polar residues" evidence="12">
    <location>
        <begin position="974"/>
        <end position="984"/>
    </location>
</feature>
<evidence type="ECO:0000259" key="13">
    <source>
        <dbReference type="PROSITE" id="PS50118"/>
    </source>
</evidence>
<dbReference type="InterPro" id="IPR032147">
    <property type="entry name" value="Cic_dom"/>
</dbReference>
<feature type="region of interest" description="Disordered" evidence="12">
    <location>
        <begin position="1525"/>
        <end position="1599"/>
    </location>
</feature>
<feature type="compositionally biased region" description="Basic and acidic residues" evidence="12">
    <location>
        <begin position="71"/>
        <end position="93"/>
    </location>
</feature>